<evidence type="ECO:0000313" key="3">
    <source>
        <dbReference type="Proteomes" id="UP000032515"/>
    </source>
</evidence>
<dbReference type="Proteomes" id="UP000032515">
    <property type="component" value="Unassembled WGS sequence"/>
</dbReference>
<dbReference type="Pfam" id="PF13560">
    <property type="entry name" value="HTH_31"/>
    <property type="match status" value="1"/>
</dbReference>
<dbReference type="RefSeq" id="WP_044407305.1">
    <property type="nucleotide sequence ID" value="NZ_JXXE01000120.1"/>
</dbReference>
<dbReference type="SUPFAM" id="SSF47413">
    <property type="entry name" value="lambda repressor-like DNA-binding domains"/>
    <property type="match status" value="1"/>
</dbReference>
<organism evidence="2 3">
    <name type="scientific">Rhodopseudomonas palustris</name>
    <dbReference type="NCBI Taxonomy" id="1076"/>
    <lineage>
        <taxon>Bacteria</taxon>
        <taxon>Pseudomonadati</taxon>
        <taxon>Pseudomonadota</taxon>
        <taxon>Alphaproteobacteria</taxon>
        <taxon>Hyphomicrobiales</taxon>
        <taxon>Nitrobacteraceae</taxon>
        <taxon>Rhodopseudomonas</taxon>
    </lineage>
</organism>
<proteinExistence type="predicted"/>
<feature type="domain" description="HTH cro/C1-type" evidence="1">
    <location>
        <begin position="26"/>
        <end position="60"/>
    </location>
</feature>
<accession>A0A0D7F4Q4</accession>
<dbReference type="GO" id="GO:0003677">
    <property type="term" value="F:DNA binding"/>
    <property type="evidence" value="ECO:0007669"/>
    <property type="project" value="InterPro"/>
</dbReference>
<dbReference type="PATRIC" id="fig|1076.23.peg.410"/>
<dbReference type="AlphaFoldDB" id="A0A0D7F4Q4"/>
<protein>
    <submittedName>
        <fullName evidence="2">XRE family transcriptional regulator</fullName>
    </submittedName>
</protein>
<evidence type="ECO:0000313" key="2">
    <source>
        <dbReference type="EMBL" id="KIZ46687.1"/>
    </source>
</evidence>
<evidence type="ECO:0000259" key="1">
    <source>
        <dbReference type="PROSITE" id="PS50943"/>
    </source>
</evidence>
<reference evidence="2 3" key="1">
    <citation type="submission" date="2014-11" db="EMBL/GenBank/DDBJ databases">
        <title>Genomics and ecophysiology of heterotrophic nitrogen fixing bacteria isolated from estuarine surface water.</title>
        <authorList>
            <person name="Bentzon-Tilia M."/>
            <person name="Severin I."/>
            <person name="Hansen L.H."/>
            <person name="Riemann L."/>
        </authorList>
    </citation>
    <scope>NUCLEOTIDE SEQUENCE [LARGE SCALE GENOMIC DNA]</scope>
    <source>
        <strain evidence="2 3">BAL398</strain>
    </source>
</reference>
<dbReference type="Gene3D" id="1.10.260.40">
    <property type="entry name" value="lambda repressor-like DNA-binding domains"/>
    <property type="match status" value="1"/>
</dbReference>
<name>A0A0D7F4Q4_RHOPL</name>
<dbReference type="PROSITE" id="PS50943">
    <property type="entry name" value="HTH_CROC1"/>
    <property type="match status" value="1"/>
</dbReference>
<comment type="caution">
    <text evidence="2">The sequence shown here is derived from an EMBL/GenBank/DDBJ whole genome shotgun (WGS) entry which is preliminary data.</text>
</comment>
<dbReference type="EMBL" id="JXXE01000120">
    <property type="protein sequence ID" value="KIZ46687.1"/>
    <property type="molecule type" value="Genomic_DNA"/>
</dbReference>
<dbReference type="OrthoDB" id="5420607at2"/>
<dbReference type="CDD" id="cd00093">
    <property type="entry name" value="HTH_XRE"/>
    <property type="match status" value="1"/>
</dbReference>
<sequence length="113" mass="12406">MTAKNNLVQAPPFEVDRALKKLGADLRTARLRRNLTVEATAAKIGTGRRAILDAEKGKISTQIGVYAGLLWAYGLVDRFSDAADPRFDEEGQRLALIGDRVHARSPKGLDNEF</sequence>
<dbReference type="InterPro" id="IPR010982">
    <property type="entry name" value="Lambda_DNA-bd_dom_sf"/>
</dbReference>
<gene>
    <name evidence="2" type="ORF">OO17_06270</name>
</gene>
<dbReference type="InterPro" id="IPR001387">
    <property type="entry name" value="Cro/C1-type_HTH"/>
</dbReference>